<dbReference type="InterPro" id="IPR038445">
    <property type="entry name" value="NCDase_C_sf"/>
</dbReference>
<dbReference type="InterPro" id="IPR006823">
    <property type="entry name" value="Ceramidase_alk"/>
</dbReference>
<reference evidence="11 12" key="1">
    <citation type="journal article" date="2019" name="PLoS Biol.">
        <title>Sex chromosomes control vertical transmission of feminizing Wolbachia symbionts in an isopod.</title>
        <authorList>
            <person name="Becking T."/>
            <person name="Chebbi M.A."/>
            <person name="Giraud I."/>
            <person name="Moumen B."/>
            <person name="Laverre T."/>
            <person name="Caubet Y."/>
            <person name="Peccoud J."/>
            <person name="Gilbert C."/>
            <person name="Cordaux R."/>
        </authorList>
    </citation>
    <scope>NUCLEOTIDE SEQUENCE [LARGE SCALE GENOMIC DNA]</scope>
    <source>
        <strain evidence="11">ANa2</strain>
        <tissue evidence="11">Whole body excluding digestive tract and cuticle</tissue>
    </source>
</reference>
<keyword evidence="12" id="KW-1185">Reference proteome</keyword>
<dbReference type="GO" id="GO:0017040">
    <property type="term" value="F:N-acylsphingosine amidohydrolase activity"/>
    <property type="evidence" value="ECO:0007669"/>
    <property type="project" value="UniProtKB-UniRule"/>
</dbReference>
<comment type="caution">
    <text evidence="11">The sequence shown here is derived from an EMBL/GenBank/DDBJ whole genome shotgun (WGS) entry which is preliminary data.</text>
</comment>
<dbReference type="Pfam" id="PF17048">
    <property type="entry name" value="Ceramidse_alk_C"/>
    <property type="match status" value="1"/>
</dbReference>
<dbReference type="GO" id="GO:0046514">
    <property type="term" value="P:ceramide catabolic process"/>
    <property type="evidence" value="ECO:0007669"/>
    <property type="project" value="InterPro"/>
</dbReference>
<dbReference type="Gene3D" id="2.60.40.2300">
    <property type="entry name" value="Neutral/alkaline non-lysosomal ceramidase, C-terminal domain"/>
    <property type="match status" value="1"/>
</dbReference>
<evidence type="ECO:0000256" key="2">
    <source>
        <dbReference type="ARBA" id="ARBA00011891"/>
    </source>
</evidence>
<evidence type="ECO:0000256" key="8">
    <source>
        <dbReference type="SAM" id="Phobius"/>
    </source>
</evidence>
<sequence>MLQQTDLLFHMNIIPKTKEPNMINFFVCPNFFTLICLGMINWYATHGTSMNNTNPLLSGDNKGYASQLFEYWLNGGALPGKGPFVAAFAQANCGDASPNTDGAKCQDTGLPCQMENSTCNGRSQLCYASGPGKDMMESTKIIGEKQFEKAWELYFDTSNQVKLSGPVQYRMQYVEIANFTFPHPNGEYVTTCEPALGYSFAAGTTDGPGAFDFTQGMTEGNSFWNTIVGSIREPRSDVQKCQNPKPILLDTGNYNYPYPWHPRIVDTQIGRIGSFFIAAVPGEFTSMAGRRLKDKIIQKASDHGLHDSIAVIAGLSNVYSHYITTFEEYQVQRYEGASTLFGPNTHEAYMYQYAYLFESMATGSTLDKGPLPPDLLDEQVCFLPRHHYDTTYKNKIFGSVLSQPYPYIYKGETQVAVFVAGNPRNDVRLGDTFLTVERKVNSSYWETIATDASWETRIKHFGNVTLFSTGKKKGYDGVTQEFMVSDPSSSRFEPKENFRPPISTDPFGWVKHYFG</sequence>
<feature type="binding site" evidence="6">
    <location>
        <position position="322"/>
    </location>
    <ligand>
        <name>Zn(2+)</name>
        <dbReference type="ChEBI" id="CHEBI:29105"/>
    </ligand>
</feature>
<dbReference type="GO" id="GO:0016020">
    <property type="term" value="C:membrane"/>
    <property type="evidence" value="ECO:0007669"/>
    <property type="project" value="GOC"/>
</dbReference>
<feature type="binding site" evidence="6">
    <location>
        <position position="283"/>
    </location>
    <ligand>
        <name>Zn(2+)</name>
        <dbReference type="ChEBI" id="CHEBI:29105"/>
    </ligand>
</feature>
<dbReference type="EMBL" id="SEYY01000048">
    <property type="protein sequence ID" value="KAB7508133.1"/>
    <property type="molecule type" value="Genomic_DNA"/>
</dbReference>
<dbReference type="InterPro" id="IPR031329">
    <property type="entry name" value="NEUT/ALK_ceramidase_N"/>
</dbReference>
<evidence type="ECO:0000256" key="3">
    <source>
        <dbReference type="ARBA" id="ARBA00019235"/>
    </source>
</evidence>
<evidence type="ECO:0000313" key="12">
    <source>
        <dbReference type="Proteomes" id="UP000326759"/>
    </source>
</evidence>
<comment type="catalytic activity">
    <reaction evidence="7">
        <text>an N-acylsphing-4-enine + H2O = sphing-4-enine + a fatty acid</text>
        <dbReference type="Rhea" id="RHEA:20856"/>
        <dbReference type="ChEBI" id="CHEBI:15377"/>
        <dbReference type="ChEBI" id="CHEBI:28868"/>
        <dbReference type="ChEBI" id="CHEBI:52639"/>
        <dbReference type="ChEBI" id="CHEBI:57756"/>
        <dbReference type="EC" id="3.5.1.23"/>
    </reaction>
</comment>
<evidence type="ECO:0000259" key="9">
    <source>
        <dbReference type="Pfam" id="PF04734"/>
    </source>
</evidence>
<dbReference type="Pfam" id="PF04734">
    <property type="entry name" value="Ceramidase_alk"/>
    <property type="match status" value="1"/>
</dbReference>
<keyword evidence="7" id="KW-0443">Lipid metabolism</keyword>
<feature type="binding site" evidence="6">
    <location>
        <position position="46"/>
    </location>
    <ligand>
        <name>Zn(2+)</name>
        <dbReference type="ChEBI" id="CHEBI:29105"/>
    </ligand>
</feature>
<keyword evidence="4 7" id="KW-0378">Hydrolase</keyword>
<evidence type="ECO:0000256" key="4">
    <source>
        <dbReference type="ARBA" id="ARBA00022801"/>
    </source>
</evidence>
<evidence type="ECO:0000256" key="1">
    <source>
        <dbReference type="ARBA" id="ARBA00009835"/>
    </source>
</evidence>
<comment type="cofactor">
    <cofactor evidence="6">
        <name>Zn(2+)</name>
        <dbReference type="ChEBI" id="CHEBI:29105"/>
    </cofactor>
    <text evidence="6">Binds 1 zinc ion per subunit.</text>
</comment>
<dbReference type="PANTHER" id="PTHR12670:SF1">
    <property type="entry name" value="NEUTRAL CERAMIDASE"/>
    <property type="match status" value="1"/>
</dbReference>
<dbReference type="EC" id="3.5.1.23" evidence="2 7"/>
<keyword evidence="6" id="KW-0862">Zinc</keyword>
<evidence type="ECO:0000256" key="7">
    <source>
        <dbReference type="RuleBase" id="RU366019"/>
    </source>
</evidence>
<protein>
    <recommendedName>
        <fullName evidence="3 7">Neutral ceramidase</fullName>
        <ecNumber evidence="2 7">3.5.1.23</ecNumber>
    </recommendedName>
</protein>
<dbReference type="GO" id="GO:0046872">
    <property type="term" value="F:metal ion binding"/>
    <property type="evidence" value="ECO:0007669"/>
    <property type="project" value="UniProtKB-KW"/>
</dbReference>
<dbReference type="OrthoDB" id="191371at2759"/>
<feature type="domain" description="Neutral/alkaline non-lysosomal ceramidase C-terminal" evidence="10">
    <location>
        <begin position="356"/>
        <end position="458"/>
    </location>
</feature>
<dbReference type="Proteomes" id="UP000326759">
    <property type="component" value="Unassembled WGS sequence"/>
</dbReference>
<feature type="transmembrane region" description="Helical" evidence="8">
    <location>
        <begin position="21"/>
        <end position="44"/>
    </location>
</feature>
<dbReference type="GO" id="GO:0042759">
    <property type="term" value="P:long-chain fatty acid biosynthetic process"/>
    <property type="evidence" value="ECO:0007669"/>
    <property type="project" value="TreeGrafter"/>
</dbReference>
<evidence type="ECO:0000313" key="11">
    <source>
        <dbReference type="EMBL" id="KAB7508133.1"/>
    </source>
</evidence>
<evidence type="ECO:0000259" key="10">
    <source>
        <dbReference type="Pfam" id="PF17048"/>
    </source>
</evidence>
<evidence type="ECO:0000256" key="5">
    <source>
        <dbReference type="PIRSR" id="PIRSR606823-1"/>
    </source>
</evidence>
<dbReference type="GO" id="GO:0046512">
    <property type="term" value="P:sphingosine biosynthetic process"/>
    <property type="evidence" value="ECO:0007669"/>
    <property type="project" value="TreeGrafter"/>
</dbReference>
<comment type="similarity">
    <text evidence="1 7">Belongs to the neutral ceramidase family.</text>
</comment>
<evidence type="ECO:0000256" key="6">
    <source>
        <dbReference type="PIRSR" id="PIRSR606823-2"/>
    </source>
</evidence>
<dbReference type="PANTHER" id="PTHR12670">
    <property type="entry name" value="CERAMIDASE"/>
    <property type="match status" value="1"/>
</dbReference>
<gene>
    <name evidence="11" type="primary">ASAH2</name>
    <name evidence="11" type="ORF">Anas_03781</name>
</gene>
<feature type="active site" description="Nucleophile" evidence="5">
    <location>
        <position position="97"/>
    </location>
</feature>
<dbReference type="AlphaFoldDB" id="A0A5N5TPN0"/>
<proteinExistence type="inferred from homology"/>
<keyword evidence="8" id="KW-0472">Membrane</keyword>
<keyword evidence="8" id="KW-0812">Transmembrane</keyword>
<accession>A0A5N5TPN0</accession>
<organism evidence="11 12">
    <name type="scientific">Armadillidium nasatum</name>
    <dbReference type="NCBI Taxonomy" id="96803"/>
    <lineage>
        <taxon>Eukaryota</taxon>
        <taxon>Metazoa</taxon>
        <taxon>Ecdysozoa</taxon>
        <taxon>Arthropoda</taxon>
        <taxon>Crustacea</taxon>
        <taxon>Multicrustacea</taxon>
        <taxon>Malacostraca</taxon>
        <taxon>Eumalacostraca</taxon>
        <taxon>Peracarida</taxon>
        <taxon>Isopoda</taxon>
        <taxon>Oniscidea</taxon>
        <taxon>Crinocheta</taxon>
        <taxon>Armadillidiidae</taxon>
        <taxon>Armadillidium</taxon>
    </lineage>
</organism>
<dbReference type="GO" id="GO:0005576">
    <property type="term" value="C:extracellular region"/>
    <property type="evidence" value="ECO:0007669"/>
    <property type="project" value="TreeGrafter"/>
</dbReference>
<feature type="domain" description="Neutral/alkaline non-lysosomal ceramidase N-terminal" evidence="9">
    <location>
        <begin position="37"/>
        <end position="350"/>
    </location>
</feature>
<keyword evidence="8" id="KW-1133">Transmembrane helix</keyword>
<name>A0A5N5TPN0_9CRUS</name>
<dbReference type="InterPro" id="IPR031331">
    <property type="entry name" value="NEUT/ALK_ceramidase_C"/>
</dbReference>
<keyword evidence="7" id="KW-0746">Sphingolipid metabolism</keyword>
<keyword evidence="6" id="KW-0479">Metal-binding</keyword>